<accession>A0A0B5QIM2</accession>
<evidence type="ECO:0000256" key="1">
    <source>
        <dbReference type="ARBA" id="ARBA00004651"/>
    </source>
</evidence>
<dbReference type="PROSITE" id="PS50850">
    <property type="entry name" value="MFS"/>
    <property type="match status" value="1"/>
</dbReference>
<name>A0A0B5QIM2_CLOBE</name>
<feature type="transmembrane region" description="Helical" evidence="6">
    <location>
        <begin position="370"/>
        <end position="390"/>
    </location>
</feature>
<dbReference type="InterPro" id="IPR039672">
    <property type="entry name" value="MFS_2"/>
</dbReference>
<evidence type="ECO:0000256" key="3">
    <source>
        <dbReference type="ARBA" id="ARBA00022692"/>
    </source>
</evidence>
<dbReference type="KEGG" id="cbei:LF65_04256"/>
<dbReference type="InterPro" id="IPR036259">
    <property type="entry name" value="MFS_trans_sf"/>
</dbReference>
<dbReference type="InterPro" id="IPR020846">
    <property type="entry name" value="MFS_dom"/>
</dbReference>
<reference evidence="9" key="1">
    <citation type="submission" date="2014-12" db="EMBL/GenBank/DDBJ databases">
        <title>Genome sequence of Clostridium beijerinckii strain 59B.</title>
        <authorList>
            <person name="Little G.T."/>
            <person name="Minton N.P."/>
        </authorList>
    </citation>
    <scope>NUCLEOTIDE SEQUENCE [LARGE SCALE GENOMIC DNA]</scope>
    <source>
        <strain evidence="9">59B</strain>
    </source>
</reference>
<keyword evidence="5 6" id="KW-0472">Membrane</keyword>
<feature type="transmembrane region" description="Helical" evidence="6">
    <location>
        <begin position="270"/>
        <end position="289"/>
    </location>
</feature>
<feature type="transmembrane region" description="Helical" evidence="6">
    <location>
        <begin position="410"/>
        <end position="432"/>
    </location>
</feature>
<dbReference type="InterPro" id="IPR001927">
    <property type="entry name" value="Na/Gal_symport"/>
</dbReference>
<dbReference type="GO" id="GO:0015293">
    <property type="term" value="F:symporter activity"/>
    <property type="evidence" value="ECO:0007669"/>
    <property type="project" value="InterPro"/>
</dbReference>
<feature type="transmembrane region" description="Helical" evidence="6">
    <location>
        <begin position="235"/>
        <end position="258"/>
    </location>
</feature>
<organism evidence="8 9">
    <name type="scientific">Clostridium beijerinckii</name>
    <name type="common">Clostridium MP</name>
    <dbReference type="NCBI Taxonomy" id="1520"/>
    <lineage>
        <taxon>Bacteria</taxon>
        <taxon>Bacillati</taxon>
        <taxon>Bacillota</taxon>
        <taxon>Clostridia</taxon>
        <taxon>Eubacteriales</taxon>
        <taxon>Clostridiaceae</taxon>
        <taxon>Clostridium</taxon>
    </lineage>
</organism>
<feature type="transmembrane region" description="Helical" evidence="6">
    <location>
        <begin position="158"/>
        <end position="178"/>
    </location>
</feature>
<dbReference type="Pfam" id="PF13347">
    <property type="entry name" value="MFS_2"/>
    <property type="match status" value="1"/>
</dbReference>
<dbReference type="Gene3D" id="1.20.1250.20">
    <property type="entry name" value="MFS general substrate transporter like domains"/>
    <property type="match status" value="2"/>
</dbReference>
<dbReference type="GO" id="GO:0005886">
    <property type="term" value="C:plasma membrane"/>
    <property type="evidence" value="ECO:0007669"/>
    <property type="project" value="UniProtKB-SubCell"/>
</dbReference>
<dbReference type="PANTHER" id="PTHR11328:SF24">
    <property type="entry name" value="MAJOR FACILITATOR SUPERFAMILY (MFS) PROFILE DOMAIN-CONTAINING PROTEIN"/>
    <property type="match status" value="1"/>
</dbReference>
<keyword evidence="3 6" id="KW-0812">Transmembrane</keyword>
<evidence type="ECO:0000259" key="7">
    <source>
        <dbReference type="PROSITE" id="PS50850"/>
    </source>
</evidence>
<evidence type="ECO:0000256" key="4">
    <source>
        <dbReference type="ARBA" id="ARBA00022989"/>
    </source>
</evidence>
<keyword evidence="8" id="KW-0762">Sugar transport</keyword>
<feature type="transmembrane region" description="Helical" evidence="6">
    <location>
        <begin position="92"/>
        <end position="114"/>
    </location>
</feature>
<evidence type="ECO:0000256" key="2">
    <source>
        <dbReference type="ARBA" id="ARBA00022448"/>
    </source>
</evidence>
<sequence>MLSTMKGMSIFMEEKINLKEKISYSIGDVGCNFVYVPITSFLMIYYTNSVGLGVAAVGTLMLIARLLDGVTDLSIGALIDKTNTRWGKTRPWILWSAPFMGIGLILLFNVPMGLSNGGKLIYAYITYIFLVSIVYTASNLSYCTLLSRISSNIQERSVLSSIRFVFVISFTIILSMITNPLVEKYGWSKLAVIYGIISCAFLFITFAFTKERNQDEKGEKFKLKVGIGSLMKNKYFLLIAIMFIIIYTDMGLFSGATLYYTTYVLNNANLMGMLTLALYAPMIVGFALLPKFISKFGKWKVMMFGFLVKLVGVIIMAINPASYELVMAGSIIKGFGMAPLIVGIFAIVADAVDYGEWKTGIRADGLINSCVSFGMKLGGGLGTAILGWILDFGKYNGTAAVQTGAAIKAINISFIYSGIVFTIIGLIVMYFINMDKFSNKMVTELNIKRTSKSIELN</sequence>
<dbReference type="Proteomes" id="UP000031866">
    <property type="component" value="Chromosome"/>
</dbReference>
<evidence type="ECO:0000256" key="5">
    <source>
        <dbReference type="ARBA" id="ARBA00023136"/>
    </source>
</evidence>
<dbReference type="NCBIfam" id="TIGR00792">
    <property type="entry name" value="gph"/>
    <property type="match status" value="1"/>
</dbReference>
<feature type="transmembrane region" description="Helical" evidence="6">
    <location>
        <begin position="120"/>
        <end position="146"/>
    </location>
</feature>
<dbReference type="STRING" id="1520.LF65_04256"/>
<dbReference type="GO" id="GO:0006814">
    <property type="term" value="P:sodium ion transport"/>
    <property type="evidence" value="ECO:0007669"/>
    <property type="project" value="InterPro"/>
</dbReference>
<comment type="subcellular location">
    <subcellularLocation>
        <location evidence="1">Cell membrane</location>
        <topology evidence="1">Multi-pass membrane protein</topology>
    </subcellularLocation>
</comment>
<feature type="transmembrane region" description="Helical" evidence="6">
    <location>
        <begin position="52"/>
        <end position="71"/>
    </location>
</feature>
<dbReference type="OrthoDB" id="9764596at2"/>
<dbReference type="SUPFAM" id="SSF103473">
    <property type="entry name" value="MFS general substrate transporter"/>
    <property type="match status" value="1"/>
</dbReference>
<feature type="transmembrane region" description="Helical" evidence="6">
    <location>
        <begin position="325"/>
        <end position="349"/>
    </location>
</feature>
<feature type="domain" description="Major facilitator superfamily (MFS) profile" evidence="7">
    <location>
        <begin position="235"/>
        <end position="457"/>
    </location>
</feature>
<dbReference type="EMBL" id="CP010086">
    <property type="protein sequence ID" value="AJH00796.2"/>
    <property type="molecule type" value="Genomic_DNA"/>
</dbReference>
<evidence type="ECO:0000313" key="9">
    <source>
        <dbReference type="Proteomes" id="UP000031866"/>
    </source>
</evidence>
<dbReference type="AlphaFoldDB" id="A0A0B5QIM2"/>
<dbReference type="GO" id="GO:0008643">
    <property type="term" value="P:carbohydrate transport"/>
    <property type="evidence" value="ECO:0007669"/>
    <property type="project" value="InterPro"/>
</dbReference>
<evidence type="ECO:0000313" key="8">
    <source>
        <dbReference type="EMBL" id="AJH00796.2"/>
    </source>
</evidence>
<gene>
    <name evidence="8" type="ORF">LF65_04256</name>
</gene>
<feature type="transmembrane region" description="Helical" evidence="6">
    <location>
        <begin position="301"/>
        <end position="319"/>
    </location>
</feature>
<evidence type="ECO:0000256" key="6">
    <source>
        <dbReference type="SAM" id="Phobius"/>
    </source>
</evidence>
<protein>
    <submittedName>
        <fullName evidence="8">Sugar transporter</fullName>
    </submittedName>
</protein>
<keyword evidence="4 6" id="KW-1133">Transmembrane helix</keyword>
<dbReference type="CDD" id="cd17332">
    <property type="entry name" value="MFS_MelB_like"/>
    <property type="match status" value="1"/>
</dbReference>
<keyword evidence="2" id="KW-0813">Transport</keyword>
<feature type="transmembrane region" description="Helical" evidence="6">
    <location>
        <begin position="190"/>
        <end position="208"/>
    </location>
</feature>
<proteinExistence type="predicted"/>
<dbReference type="PANTHER" id="PTHR11328">
    <property type="entry name" value="MAJOR FACILITATOR SUPERFAMILY DOMAIN-CONTAINING PROTEIN"/>
    <property type="match status" value="1"/>
</dbReference>